<dbReference type="Proteomes" id="UP000694680">
    <property type="component" value="Chromosome 7"/>
</dbReference>
<evidence type="ECO:0000313" key="3">
    <source>
        <dbReference type="Ensembl" id="ENSGWIP00000002335.1"/>
    </source>
</evidence>
<dbReference type="SMART" id="SM01198">
    <property type="entry name" value="FBA"/>
    <property type="match status" value="1"/>
</dbReference>
<dbReference type="PANTHER" id="PTHR12125">
    <property type="entry name" value="F-BOX ONLY PROTEIN 6-LIKE PROTEIN"/>
    <property type="match status" value="1"/>
</dbReference>
<dbReference type="Pfam" id="PF04300">
    <property type="entry name" value="FBA"/>
    <property type="match status" value="1"/>
</dbReference>
<evidence type="ECO:0000313" key="4">
    <source>
        <dbReference type="Proteomes" id="UP000694680"/>
    </source>
</evidence>
<sequence>MGVALSCKSASGRTQSDTGEPPALLFDQHILEEIFLKLPYTQVVRVCRLVCHQWKEVADSQSLWKEKCRRDGYKLCDTTKIPTDWRLFYALCHNKQNLLKNSCGEDQLKGWQMLDKGQKWQVKKLWEPHPNEKVRTNFVTSYGRCRKMQLIDLKKKGYSSSFMDEFQPAIRVTDWYAALWDCAIEYTIFVKLLNQKKEVINEFCPEPFYFEPRFDLQWNQVTHIFRNYGPGVRYVIIVHGGSVRRFWSEWCGIRITDTCIEICPAEAT</sequence>
<dbReference type="GO" id="GO:0019005">
    <property type="term" value="C:SCF ubiquitin ligase complex"/>
    <property type="evidence" value="ECO:0007669"/>
    <property type="project" value="TreeGrafter"/>
</dbReference>
<reference evidence="3" key="2">
    <citation type="submission" date="2025-08" db="UniProtKB">
        <authorList>
            <consortium name="Ensembl"/>
        </authorList>
    </citation>
    <scope>IDENTIFICATION</scope>
</reference>
<dbReference type="SUPFAM" id="SSF81383">
    <property type="entry name" value="F-box domain"/>
    <property type="match status" value="1"/>
</dbReference>
<name>A0A8C5FZ54_GOUWI</name>
<protein>
    <submittedName>
        <fullName evidence="3">F-box only protein 6-like</fullName>
    </submittedName>
</protein>
<evidence type="ECO:0000259" key="2">
    <source>
        <dbReference type="PROSITE" id="PS51114"/>
    </source>
</evidence>
<dbReference type="GO" id="GO:0031146">
    <property type="term" value="P:SCF-dependent proteasomal ubiquitin-dependent protein catabolic process"/>
    <property type="evidence" value="ECO:0007669"/>
    <property type="project" value="TreeGrafter"/>
</dbReference>
<dbReference type="Gene3D" id="2.60.120.260">
    <property type="entry name" value="Galactose-binding domain-like"/>
    <property type="match status" value="1"/>
</dbReference>
<dbReference type="Pfam" id="PF12937">
    <property type="entry name" value="F-box-like"/>
    <property type="match status" value="1"/>
</dbReference>
<gene>
    <name evidence="3" type="primary">LOC114467154</name>
</gene>
<dbReference type="GO" id="GO:0005737">
    <property type="term" value="C:cytoplasm"/>
    <property type="evidence" value="ECO:0007669"/>
    <property type="project" value="TreeGrafter"/>
</dbReference>
<accession>A0A8C5FZ54</accession>
<keyword evidence="1" id="KW-0833">Ubl conjugation pathway</keyword>
<proteinExistence type="predicted"/>
<reference evidence="3" key="3">
    <citation type="submission" date="2025-09" db="UniProtKB">
        <authorList>
            <consortium name="Ensembl"/>
        </authorList>
    </citation>
    <scope>IDENTIFICATION</scope>
</reference>
<organism evidence="3 4">
    <name type="scientific">Gouania willdenowi</name>
    <name type="common">Blunt-snouted clingfish</name>
    <name type="synonym">Lepadogaster willdenowi</name>
    <dbReference type="NCBI Taxonomy" id="441366"/>
    <lineage>
        <taxon>Eukaryota</taxon>
        <taxon>Metazoa</taxon>
        <taxon>Chordata</taxon>
        <taxon>Craniata</taxon>
        <taxon>Vertebrata</taxon>
        <taxon>Euteleostomi</taxon>
        <taxon>Actinopterygii</taxon>
        <taxon>Neopterygii</taxon>
        <taxon>Teleostei</taxon>
        <taxon>Neoteleostei</taxon>
        <taxon>Acanthomorphata</taxon>
        <taxon>Ovalentaria</taxon>
        <taxon>Blenniimorphae</taxon>
        <taxon>Blenniiformes</taxon>
        <taxon>Gobiesocoidei</taxon>
        <taxon>Gobiesocidae</taxon>
        <taxon>Gobiesocinae</taxon>
        <taxon>Gouania</taxon>
    </lineage>
</organism>
<dbReference type="GO" id="GO:0006516">
    <property type="term" value="P:glycoprotein catabolic process"/>
    <property type="evidence" value="ECO:0007669"/>
    <property type="project" value="TreeGrafter"/>
</dbReference>
<dbReference type="RefSeq" id="XP_028309041.1">
    <property type="nucleotide sequence ID" value="XM_028453240.1"/>
</dbReference>
<dbReference type="GeneID" id="114467154"/>
<dbReference type="GO" id="GO:0061630">
    <property type="term" value="F:ubiquitin protein ligase activity"/>
    <property type="evidence" value="ECO:0007669"/>
    <property type="project" value="TreeGrafter"/>
</dbReference>
<feature type="domain" description="FBA" evidence="2">
    <location>
        <begin position="88"/>
        <end position="264"/>
    </location>
</feature>
<keyword evidence="4" id="KW-1185">Reference proteome</keyword>
<dbReference type="InterPro" id="IPR039752">
    <property type="entry name" value="F-box_only"/>
</dbReference>
<dbReference type="SMART" id="SM00256">
    <property type="entry name" value="FBOX"/>
    <property type="match status" value="1"/>
</dbReference>
<reference evidence="3" key="1">
    <citation type="submission" date="2020-06" db="EMBL/GenBank/DDBJ databases">
        <authorList>
            <consortium name="Wellcome Sanger Institute Data Sharing"/>
        </authorList>
    </citation>
    <scope>NUCLEOTIDE SEQUENCE [LARGE SCALE GENOMIC DNA]</scope>
</reference>
<dbReference type="AlphaFoldDB" id="A0A8C5FZ54"/>
<dbReference type="GO" id="GO:0036503">
    <property type="term" value="P:ERAD pathway"/>
    <property type="evidence" value="ECO:0007669"/>
    <property type="project" value="TreeGrafter"/>
</dbReference>
<dbReference type="InterPro" id="IPR008979">
    <property type="entry name" value="Galactose-bd-like_sf"/>
</dbReference>
<dbReference type="InterPro" id="IPR036047">
    <property type="entry name" value="F-box-like_dom_sf"/>
</dbReference>
<dbReference type="SUPFAM" id="SSF49785">
    <property type="entry name" value="Galactose-binding domain-like"/>
    <property type="match status" value="1"/>
</dbReference>
<dbReference type="InterPro" id="IPR001810">
    <property type="entry name" value="F-box_dom"/>
</dbReference>
<dbReference type="PANTHER" id="PTHR12125:SF12">
    <property type="entry name" value="F-BOX ONLY PROTEIN 6"/>
    <property type="match status" value="1"/>
</dbReference>
<dbReference type="Ensembl" id="ENSGWIT00000002537.1">
    <property type="protein sequence ID" value="ENSGWIP00000002335.1"/>
    <property type="gene ID" value="ENSGWIG00000001291.1"/>
</dbReference>
<dbReference type="Gene3D" id="1.20.1280.50">
    <property type="match status" value="1"/>
</dbReference>
<dbReference type="FunFam" id="1.20.1280.50:FF:000002">
    <property type="entry name" value="F-box only protein 44"/>
    <property type="match status" value="1"/>
</dbReference>
<dbReference type="FunFam" id="2.60.120.260:FF:000012">
    <property type="entry name" value="F-box only protein 2"/>
    <property type="match status" value="1"/>
</dbReference>
<dbReference type="InterPro" id="IPR007397">
    <property type="entry name" value="F-box-assoc_dom"/>
</dbReference>
<evidence type="ECO:0000256" key="1">
    <source>
        <dbReference type="ARBA" id="ARBA00022786"/>
    </source>
</evidence>
<dbReference type="PROSITE" id="PS51114">
    <property type="entry name" value="FBA"/>
    <property type="match status" value="1"/>
</dbReference>